<dbReference type="InterPro" id="IPR011146">
    <property type="entry name" value="HIT-like"/>
</dbReference>
<keyword evidence="4" id="KW-1185">Reference proteome</keyword>
<proteinExistence type="predicted"/>
<dbReference type="EMBL" id="SOML01000004">
    <property type="protein sequence ID" value="TFD96922.1"/>
    <property type="molecule type" value="Genomic_DNA"/>
</dbReference>
<evidence type="ECO:0000313" key="3">
    <source>
        <dbReference type="EMBL" id="TFD96922.1"/>
    </source>
</evidence>
<organism evidence="3 4">
    <name type="scientific">Dysgonomonas capnocytophagoides</name>
    <dbReference type="NCBI Taxonomy" id="45254"/>
    <lineage>
        <taxon>Bacteria</taxon>
        <taxon>Pseudomonadati</taxon>
        <taxon>Bacteroidota</taxon>
        <taxon>Bacteroidia</taxon>
        <taxon>Bacteroidales</taxon>
        <taxon>Dysgonomonadaceae</taxon>
        <taxon>Dysgonomonas</taxon>
    </lineage>
</organism>
<name>A0A4Y8L601_9BACT</name>
<dbReference type="InterPro" id="IPR036265">
    <property type="entry name" value="HIT-like_sf"/>
</dbReference>
<dbReference type="PROSITE" id="PS51084">
    <property type="entry name" value="HIT_2"/>
    <property type="match status" value="1"/>
</dbReference>
<dbReference type="AlphaFoldDB" id="A0A4Y8L601"/>
<gene>
    <name evidence="3" type="ORF">E2605_08915</name>
</gene>
<dbReference type="PANTHER" id="PTHR46648:SF1">
    <property type="entry name" value="ADENOSINE 5'-MONOPHOSPHORAMIDASE HNT1"/>
    <property type="match status" value="1"/>
</dbReference>
<sequence length="140" mass="16061">MNNDCLYCNKNQTQKDLMIEICSLSVSTVFLFKEQTYKGRCVIAYKDHNVELYQLSPEDLLAFMTDVNKVASVIAKLYNPAKINYGAYSDKLPHLHIHLAPKYVDGADYGSTFVMNPQKVYLTDSEYTEMIDSIKKELRS</sequence>
<dbReference type="OrthoDB" id="9784774at2"/>
<dbReference type="SUPFAM" id="SSF54197">
    <property type="entry name" value="HIT-like"/>
    <property type="match status" value="1"/>
</dbReference>
<evidence type="ECO:0000256" key="1">
    <source>
        <dbReference type="PROSITE-ProRule" id="PRU00464"/>
    </source>
</evidence>
<dbReference type="RefSeq" id="WP_026626840.1">
    <property type="nucleotide sequence ID" value="NZ_JAWZLG010000063.1"/>
</dbReference>
<evidence type="ECO:0000259" key="2">
    <source>
        <dbReference type="PROSITE" id="PS51084"/>
    </source>
</evidence>
<comment type="caution">
    <text evidence="3">The sequence shown here is derived from an EMBL/GenBank/DDBJ whole genome shotgun (WGS) entry which is preliminary data.</text>
</comment>
<protein>
    <submittedName>
        <fullName evidence="3">HIT family protein</fullName>
    </submittedName>
</protein>
<accession>A0A4Y8L601</accession>
<feature type="short sequence motif" description="Histidine triad motif" evidence="1">
    <location>
        <begin position="94"/>
        <end position="98"/>
    </location>
</feature>
<dbReference type="Pfam" id="PF01230">
    <property type="entry name" value="HIT"/>
    <property type="match status" value="1"/>
</dbReference>
<dbReference type="InterPro" id="IPR001310">
    <property type="entry name" value="Histidine_triad_HIT"/>
</dbReference>
<feature type="domain" description="HIT" evidence="2">
    <location>
        <begin position="6"/>
        <end position="109"/>
    </location>
</feature>
<dbReference type="GO" id="GO:0003824">
    <property type="term" value="F:catalytic activity"/>
    <property type="evidence" value="ECO:0007669"/>
    <property type="project" value="InterPro"/>
</dbReference>
<evidence type="ECO:0000313" key="4">
    <source>
        <dbReference type="Proteomes" id="UP000297861"/>
    </source>
</evidence>
<dbReference type="PANTHER" id="PTHR46648">
    <property type="entry name" value="HIT FAMILY PROTEIN 1"/>
    <property type="match status" value="1"/>
</dbReference>
<reference evidence="3 4" key="1">
    <citation type="submission" date="2019-03" db="EMBL/GenBank/DDBJ databases">
        <title>San Antonio Military Medical Center submission to MRSN (WRAIR), pending publication.</title>
        <authorList>
            <person name="Blyth D.M."/>
            <person name="Mccarthy S.L."/>
            <person name="Schall S.E."/>
            <person name="Stam J.A."/>
            <person name="Ong A.C."/>
            <person name="Mcgann P.T."/>
        </authorList>
    </citation>
    <scope>NUCLEOTIDE SEQUENCE [LARGE SCALE GENOMIC DNA]</scope>
    <source>
        <strain evidence="3 4">MRSN571793</strain>
    </source>
</reference>
<dbReference type="GO" id="GO:0009117">
    <property type="term" value="P:nucleotide metabolic process"/>
    <property type="evidence" value="ECO:0007669"/>
    <property type="project" value="TreeGrafter"/>
</dbReference>
<dbReference type="Gene3D" id="3.30.428.10">
    <property type="entry name" value="HIT-like"/>
    <property type="match status" value="1"/>
</dbReference>
<dbReference type="Proteomes" id="UP000297861">
    <property type="component" value="Unassembled WGS sequence"/>
</dbReference>
<dbReference type="STRING" id="1121485.GCA_000426485_03004"/>